<evidence type="ECO:0000256" key="2">
    <source>
        <dbReference type="ARBA" id="ARBA00022833"/>
    </source>
</evidence>
<evidence type="ECO:0000313" key="5">
    <source>
        <dbReference type="Proteomes" id="UP000294746"/>
    </source>
</evidence>
<feature type="domain" description="CMP/dCMP-type deaminase" evidence="3">
    <location>
        <begin position="5"/>
        <end position="119"/>
    </location>
</feature>
<evidence type="ECO:0000313" key="4">
    <source>
        <dbReference type="EMBL" id="TCP66471.1"/>
    </source>
</evidence>
<keyword evidence="1" id="KW-0479">Metal-binding</keyword>
<dbReference type="PANTHER" id="PTHR11079">
    <property type="entry name" value="CYTOSINE DEAMINASE FAMILY MEMBER"/>
    <property type="match status" value="1"/>
</dbReference>
<evidence type="ECO:0000259" key="3">
    <source>
        <dbReference type="PROSITE" id="PS51747"/>
    </source>
</evidence>
<dbReference type="GO" id="GO:0008270">
    <property type="term" value="F:zinc ion binding"/>
    <property type="evidence" value="ECO:0007669"/>
    <property type="project" value="InterPro"/>
</dbReference>
<dbReference type="OrthoDB" id="9802676at2"/>
<dbReference type="PROSITE" id="PS51747">
    <property type="entry name" value="CYT_DCMP_DEAMINASES_2"/>
    <property type="match status" value="1"/>
</dbReference>
<keyword evidence="5" id="KW-1185">Reference proteome</keyword>
<dbReference type="PANTHER" id="PTHR11079:SF161">
    <property type="entry name" value="CMP_DCMP-TYPE DEAMINASE DOMAIN-CONTAINING PROTEIN"/>
    <property type="match status" value="1"/>
</dbReference>
<dbReference type="CDD" id="cd01285">
    <property type="entry name" value="nucleoside_deaminase"/>
    <property type="match status" value="1"/>
</dbReference>
<dbReference type="RefSeq" id="WP_131849027.1">
    <property type="nucleotide sequence ID" value="NZ_SLXV01000023.1"/>
</dbReference>
<dbReference type="InterPro" id="IPR016193">
    <property type="entry name" value="Cytidine_deaminase-like"/>
</dbReference>
<dbReference type="SUPFAM" id="SSF53927">
    <property type="entry name" value="Cytidine deaminase-like"/>
    <property type="match status" value="1"/>
</dbReference>
<dbReference type="AlphaFoldDB" id="A0A4R2S2C8"/>
<name>A0A4R2S2C8_9BACL</name>
<keyword evidence="2" id="KW-0862">Zinc</keyword>
<comment type="caution">
    <text evidence="4">The sequence shown here is derived from an EMBL/GenBank/DDBJ whole genome shotgun (WGS) entry which is preliminary data.</text>
</comment>
<dbReference type="EMBL" id="SLXV01000023">
    <property type="protein sequence ID" value="TCP66471.1"/>
    <property type="molecule type" value="Genomic_DNA"/>
</dbReference>
<protein>
    <submittedName>
        <fullName evidence="4">tRNA(Arg) A34 adenosine deaminase TadA</fullName>
    </submittedName>
</protein>
<organism evidence="4 5">
    <name type="scientific">Baia soyae</name>
    <dbReference type="NCBI Taxonomy" id="1544746"/>
    <lineage>
        <taxon>Bacteria</taxon>
        <taxon>Bacillati</taxon>
        <taxon>Bacillota</taxon>
        <taxon>Bacilli</taxon>
        <taxon>Bacillales</taxon>
        <taxon>Thermoactinomycetaceae</taxon>
        <taxon>Baia</taxon>
    </lineage>
</organism>
<gene>
    <name evidence="4" type="ORF">EDD57_1238</name>
</gene>
<dbReference type="GO" id="GO:0006152">
    <property type="term" value="P:purine nucleoside catabolic process"/>
    <property type="evidence" value="ECO:0007669"/>
    <property type="project" value="TreeGrafter"/>
</dbReference>
<dbReference type="Proteomes" id="UP000294746">
    <property type="component" value="Unassembled WGS sequence"/>
</dbReference>
<dbReference type="GO" id="GO:0047974">
    <property type="term" value="F:guanosine deaminase activity"/>
    <property type="evidence" value="ECO:0007669"/>
    <property type="project" value="TreeGrafter"/>
</dbReference>
<dbReference type="Pfam" id="PF00383">
    <property type="entry name" value="dCMP_cyt_deam_1"/>
    <property type="match status" value="1"/>
</dbReference>
<reference evidence="4 5" key="1">
    <citation type="submission" date="2019-03" db="EMBL/GenBank/DDBJ databases">
        <title>Genomic Encyclopedia of Type Strains, Phase IV (KMG-IV): sequencing the most valuable type-strain genomes for metagenomic binning, comparative biology and taxonomic classification.</title>
        <authorList>
            <person name="Goeker M."/>
        </authorList>
    </citation>
    <scope>NUCLEOTIDE SEQUENCE [LARGE SCALE GENOMIC DNA]</scope>
    <source>
        <strain evidence="4 5">DSM 46831</strain>
    </source>
</reference>
<evidence type="ECO:0000256" key="1">
    <source>
        <dbReference type="ARBA" id="ARBA00022723"/>
    </source>
</evidence>
<dbReference type="InterPro" id="IPR016192">
    <property type="entry name" value="APOBEC/CMP_deaminase_Zn-bd"/>
</dbReference>
<proteinExistence type="predicted"/>
<accession>A0A4R2S2C8</accession>
<dbReference type="PROSITE" id="PS00903">
    <property type="entry name" value="CYT_DCMP_DEAMINASES_1"/>
    <property type="match status" value="1"/>
</dbReference>
<dbReference type="InterPro" id="IPR002125">
    <property type="entry name" value="CMP_dCMP_dom"/>
</dbReference>
<sequence length="264" mass="29563">MINKEKGIELLKRANDSAIQNIQENGGPFGAVAVDQTGQNQIVGCNRVTDHLDPTAHAEVQAIRNHEEVYGEGSLQNGEIFTSCYPCPMCNAFMEEKGISRSTYSSNKKDADDAGFADDFLYVQQALLEEDKEPSVPVVLLPDDLRATLTPDHFYLLDETHSIIASCESDRLFNAIPKLTKQINTFETPNCFLVSSKELKILDYMASCWMGIEKIYVLQQEHLKIEKNAQKVEHVYINVENEGGPFQAWAKASDRKDYGLKPNA</sequence>
<dbReference type="Gene3D" id="3.40.140.10">
    <property type="entry name" value="Cytidine Deaminase, domain 2"/>
    <property type="match status" value="1"/>
</dbReference>